<protein>
    <submittedName>
        <fullName evidence="2">Protein-tyrosine-phosphatase</fullName>
    </submittedName>
</protein>
<dbReference type="Pfam" id="PF13350">
    <property type="entry name" value="Y_phosphatase3"/>
    <property type="match status" value="1"/>
</dbReference>
<dbReference type="SUPFAM" id="SSF52799">
    <property type="entry name" value="(Phosphotyrosine protein) phosphatases II"/>
    <property type="match status" value="1"/>
</dbReference>
<dbReference type="RefSeq" id="WP_203630138.1">
    <property type="nucleotide sequence ID" value="NZ_BNJR01000014.1"/>
</dbReference>
<feature type="signal peptide" evidence="1">
    <location>
        <begin position="1"/>
        <end position="21"/>
    </location>
</feature>
<evidence type="ECO:0000256" key="1">
    <source>
        <dbReference type="SAM" id="SignalP"/>
    </source>
</evidence>
<keyword evidence="1" id="KW-0732">Signal</keyword>
<evidence type="ECO:0000313" key="3">
    <source>
        <dbReference type="Proteomes" id="UP000604765"/>
    </source>
</evidence>
<dbReference type="InterPro" id="IPR029021">
    <property type="entry name" value="Prot-tyrosine_phosphatase-like"/>
</dbReference>
<feature type="chain" id="PRO_5046024003" evidence="1">
    <location>
        <begin position="22"/>
        <end position="288"/>
    </location>
</feature>
<keyword evidence="3" id="KW-1185">Reference proteome</keyword>
<accession>A0ABQ3W0Q4</accession>
<dbReference type="InterPro" id="IPR026893">
    <property type="entry name" value="Tyr/Ser_Pase_IphP-type"/>
</dbReference>
<reference evidence="2 3" key="1">
    <citation type="journal article" date="2021" name="Int. J. Syst. Evol. Microbiol.">
        <title>Lentilactobacillus fungorum sp. nov., isolated from spent mushroom substrates.</title>
        <authorList>
            <person name="Tohno M."/>
            <person name="Tanizawa Y."/>
            <person name="Kojima Y."/>
            <person name="Sakamoto M."/>
            <person name="Ohkuma M."/>
            <person name="Kobayashi H."/>
        </authorList>
    </citation>
    <scope>NUCLEOTIDE SEQUENCE [LARGE SCALE GENOMIC DNA]</scope>
    <source>
        <strain evidence="2 3">YK48G</strain>
    </source>
</reference>
<name>A0ABQ3W0Q4_9LACO</name>
<gene>
    <name evidence="2" type="ORF">YK48G_15370</name>
</gene>
<comment type="caution">
    <text evidence="2">The sequence shown here is derived from an EMBL/GenBank/DDBJ whole genome shotgun (WGS) entry which is preliminary data.</text>
</comment>
<sequence>MSRWKQLVSLLIVAMTGLSWASVSTNASTTPTGSTIQLSGTYNTQDLGGIRTKNGLKIKKNRLIRSDALAKLTNHDRWKLTYQIGLRTVFDFRSIGEINRAKDNRLKGVHYRVDSVMANSKFGVHTVRTYANQLANQRTTNMLTFYQRMVIDKHCIHAYRQLMIQLLKQHHDALLYHCTYGKDRTGIATMLILVSLGVPKKTIIANYLKSNAALKPVVHQEFQQLKRATHNRRALANFKRAREAKTSYLNAAYRAINRHYGSMNHYLNDAMGLSVAKIHRLRQLYLTK</sequence>
<evidence type="ECO:0000313" key="2">
    <source>
        <dbReference type="EMBL" id="GHP14112.1"/>
    </source>
</evidence>
<organism evidence="2 3">
    <name type="scientific">Lentilactobacillus fungorum</name>
    <dbReference type="NCBI Taxonomy" id="2201250"/>
    <lineage>
        <taxon>Bacteria</taxon>
        <taxon>Bacillati</taxon>
        <taxon>Bacillota</taxon>
        <taxon>Bacilli</taxon>
        <taxon>Lactobacillales</taxon>
        <taxon>Lactobacillaceae</taxon>
        <taxon>Lentilactobacillus</taxon>
    </lineage>
</organism>
<dbReference type="Proteomes" id="UP000604765">
    <property type="component" value="Unassembled WGS sequence"/>
</dbReference>
<dbReference type="EMBL" id="BNJR01000014">
    <property type="protein sequence ID" value="GHP14112.1"/>
    <property type="molecule type" value="Genomic_DNA"/>
</dbReference>
<dbReference type="Gene3D" id="3.90.190.10">
    <property type="entry name" value="Protein tyrosine phosphatase superfamily"/>
    <property type="match status" value="1"/>
</dbReference>
<proteinExistence type="predicted"/>